<protein>
    <submittedName>
        <fullName evidence="2">MICOS complex subunit Mic60</fullName>
    </submittedName>
</protein>
<evidence type="ECO:0000256" key="1">
    <source>
        <dbReference type="SAM" id="MobiDB-lite"/>
    </source>
</evidence>
<keyword evidence="3" id="KW-1185">Reference proteome</keyword>
<proteinExistence type="predicted"/>
<evidence type="ECO:0000313" key="3">
    <source>
        <dbReference type="Proteomes" id="UP000299102"/>
    </source>
</evidence>
<dbReference type="STRING" id="151549.A0A4C1SEZ1"/>
<dbReference type="AlphaFoldDB" id="A0A4C1SEZ1"/>
<dbReference type="OrthoDB" id="10261039at2759"/>
<dbReference type="EMBL" id="BGZK01003301">
    <property type="protein sequence ID" value="GBO99737.1"/>
    <property type="molecule type" value="Genomic_DNA"/>
</dbReference>
<dbReference type="Proteomes" id="UP000299102">
    <property type="component" value="Unassembled WGS sequence"/>
</dbReference>
<evidence type="ECO:0000313" key="2">
    <source>
        <dbReference type="EMBL" id="GBO99737.1"/>
    </source>
</evidence>
<feature type="compositionally biased region" description="Basic and acidic residues" evidence="1">
    <location>
        <begin position="13"/>
        <end position="25"/>
    </location>
</feature>
<comment type="caution">
    <text evidence="2">The sequence shown here is derived from an EMBL/GenBank/DDBJ whole genome shotgun (WGS) entry which is preliminary data.</text>
</comment>
<organism evidence="2 3">
    <name type="scientific">Eumeta variegata</name>
    <name type="common">Bagworm moth</name>
    <name type="synonym">Eumeta japonica</name>
    <dbReference type="NCBI Taxonomy" id="151549"/>
    <lineage>
        <taxon>Eukaryota</taxon>
        <taxon>Metazoa</taxon>
        <taxon>Ecdysozoa</taxon>
        <taxon>Arthropoda</taxon>
        <taxon>Hexapoda</taxon>
        <taxon>Insecta</taxon>
        <taxon>Pterygota</taxon>
        <taxon>Neoptera</taxon>
        <taxon>Endopterygota</taxon>
        <taxon>Lepidoptera</taxon>
        <taxon>Glossata</taxon>
        <taxon>Ditrysia</taxon>
        <taxon>Tineoidea</taxon>
        <taxon>Psychidae</taxon>
        <taxon>Oiketicinae</taxon>
        <taxon>Eumeta</taxon>
    </lineage>
</organism>
<gene>
    <name evidence="2" type="primary">Mitofilin</name>
    <name evidence="2" type="ORF">EVAR_100779_1</name>
</gene>
<name>A0A4C1SEZ1_EUMVA</name>
<sequence length="144" mass="16262">MKLKIPIATSKSVEAKPENKVETPKPKAKPIEPLPSNVVELEHAVDAAALAVKEYNKAIEILKKLNKTKVSQDDLDLFITHARSHVLALQKELERLQTDGELRLKHAIDALRGDSDSDAVKQLEYRLEERKLAIENQRKYTNSC</sequence>
<feature type="region of interest" description="Disordered" evidence="1">
    <location>
        <begin position="1"/>
        <end position="33"/>
    </location>
</feature>
<reference evidence="2 3" key="1">
    <citation type="journal article" date="2019" name="Commun. Biol.">
        <title>The bagworm genome reveals a unique fibroin gene that provides high tensile strength.</title>
        <authorList>
            <person name="Kono N."/>
            <person name="Nakamura H."/>
            <person name="Ohtoshi R."/>
            <person name="Tomita M."/>
            <person name="Numata K."/>
            <person name="Arakawa K."/>
        </authorList>
    </citation>
    <scope>NUCLEOTIDE SEQUENCE [LARGE SCALE GENOMIC DNA]</scope>
</reference>
<accession>A0A4C1SEZ1</accession>